<organism evidence="2 3">
    <name type="scientific">Penicillium malachiteum</name>
    <dbReference type="NCBI Taxonomy" id="1324776"/>
    <lineage>
        <taxon>Eukaryota</taxon>
        <taxon>Fungi</taxon>
        <taxon>Dikarya</taxon>
        <taxon>Ascomycota</taxon>
        <taxon>Pezizomycotina</taxon>
        <taxon>Eurotiomycetes</taxon>
        <taxon>Eurotiomycetidae</taxon>
        <taxon>Eurotiales</taxon>
        <taxon>Aspergillaceae</taxon>
        <taxon>Penicillium</taxon>
    </lineage>
</organism>
<proteinExistence type="predicted"/>
<keyword evidence="1" id="KW-0732">Signal</keyword>
<dbReference type="EMBL" id="JAQJAN010000001">
    <property type="protein sequence ID" value="KAJ5740784.1"/>
    <property type="molecule type" value="Genomic_DNA"/>
</dbReference>
<name>A0AAD6N133_9EURO</name>
<reference evidence="2" key="1">
    <citation type="journal article" date="2023" name="IMA Fungus">
        <title>Comparative genomic study of the Penicillium genus elucidates a diverse pangenome and 15 lateral gene transfer events.</title>
        <authorList>
            <person name="Petersen C."/>
            <person name="Sorensen T."/>
            <person name="Nielsen M.R."/>
            <person name="Sondergaard T.E."/>
            <person name="Sorensen J.L."/>
            <person name="Fitzpatrick D.A."/>
            <person name="Frisvad J.C."/>
            <person name="Nielsen K.L."/>
        </authorList>
    </citation>
    <scope>NUCLEOTIDE SEQUENCE</scope>
    <source>
        <strain evidence="2">IBT 17514</strain>
    </source>
</reference>
<evidence type="ECO:0000313" key="2">
    <source>
        <dbReference type="EMBL" id="KAJ5740784.1"/>
    </source>
</evidence>
<dbReference type="Proteomes" id="UP001215712">
    <property type="component" value="Unassembled WGS sequence"/>
</dbReference>
<reference evidence="2" key="2">
    <citation type="submission" date="2023-01" db="EMBL/GenBank/DDBJ databases">
        <authorList>
            <person name="Petersen C."/>
        </authorList>
    </citation>
    <scope>NUCLEOTIDE SEQUENCE</scope>
    <source>
        <strain evidence="2">IBT 17514</strain>
    </source>
</reference>
<protein>
    <submittedName>
        <fullName evidence="2">Uncharacterized protein</fullName>
    </submittedName>
</protein>
<evidence type="ECO:0000256" key="1">
    <source>
        <dbReference type="SAM" id="SignalP"/>
    </source>
</evidence>
<keyword evidence="3" id="KW-1185">Reference proteome</keyword>
<feature type="signal peptide" evidence="1">
    <location>
        <begin position="1"/>
        <end position="18"/>
    </location>
</feature>
<accession>A0AAD6N133</accession>
<feature type="chain" id="PRO_5042018904" evidence="1">
    <location>
        <begin position="19"/>
        <end position="146"/>
    </location>
</feature>
<gene>
    <name evidence="2" type="ORF">N7493_000656</name>
</gene>
<dbReference type="AlphaFoldDB" id="A0AAD6N133"/>
<comment type="caution">
    <text evidence="2">The sequence shown here is derived from an EMBL/GenBank/DDBJ whole genome shotgun (WGS) entry which is preliminary data.</text>
</comment>
<evidence type="ECO:0000313" key="3">
    <source>
        <dbReference type="Proteomes" id="UP001215712"/>
    </source>
</evidence>
<sequence>MRFSLRSIVFVFLGATQAATSPTNQLCGSKEECETNCVNGTYHTESFRESTYLACTLDRPVKYDLSSCVEPQGEYGVPGPRPTRQDLRTLCESVNGQLCTWFSCIFIQTESNVDTYRHGCSNKKHAGSTLAKDVPYEKLESKCKGF</sequence>